<dbReference type="HOGENOM" id="CLU_1457210_0_0_1"/>
<accession>V9E9I3</accession>
<dbReference type="Proteomes" id="UP000018721">
    <property type="component" value="Unassembled WGS sequence"/>
</dbReference>
<proteinExistence type="predicted"/>
<gene>
    <name evidence="1" type="ORF">F443_18699</name>
</gene>
<dbReference type="EMBL" id="ANIZ01003268">
    <property type="protein sequence ID" value="ETI34887.1"/>
    <property type="molecule type" value="Genomic_DNA"/>
</dbReference>
<protein>
    <submittedName>
        <fullName evidence="1">Uncharacterized protein</fullName>
    </submittedName>
</protein>
<name>V9E9I3_PHYNI</name>
<dbReference type="OrthoDB" id="10524944at2759"/>
<dbReference type="AlphaFoldDB" id="V9E9I3"/>
<reference evidence="1 2" key="1">
    <citation type="submission" date="2013-11" db="EMBL/GenBank/DDBJ databases">
        <title>The Genome Sequence of Phytophthora parasitica P1569.</title>
        <authorList>
            <consortium name="The Broad Institute Genomics Platform"/>
            <person name="Russ C."/>
            <person name="Tyler B."/>
            <person name="Panabieres F."/>
            <person name="Shan W."/>
            <person name="Tripathy S."/>
            <person name="Grunwald N."/>
            <person name="Machado M."/>
            <person name="Johnson C.S."/>
            <person name="Arredondo F."/>
            <person name="Hong C."/>
            <person name="Coffey M."/>
            <person name="Young S.K."/>
            <person name="Zeng Q."/>
            <person name="Gargeya S."/>
            <person name="Fitzgerald M."/>
            <person name="Abouelleil A."/>
            <person name="Alvarado L."/>
            <person name="Chapman S.B."/>
            <person name="Gainer-Dewar J."/>
            <person name="Goldberg J."/>
            <person name="Griggs A."/>
            <person name="Gujja S."/>
            <person name="Hansen M."/>
            <person name="Howarth C."/>
            <person name="Imamovic A."/>
            <person name="Ireland A."/>
            <person name="Larimer J."/>
            <person name="McCowan C."/>
            <person name="Murphy C."/>
            <person name="Pearson M."/>
            <person name="Poon T.W."/>
            <person name="Priest M."/>
            <person name="Roberts A."/>
            <person name="Saif S."/>
            <person name="Shea T."/>
            <person name="Sykes S."/>
            <person name="Wortman J."/>
            <person name="Nusbaum C."/>
            <person name="Birren B."/>
        </authorList>
    </citation>
    <scope>NUCLEOTIDE SEQUENCE [LARGE SCALE GENOMIC DNA]</scope>
    <source>
        <strain evidence="1 2">P1569</strain>
    </source>
</reference>
<comment type="caution">
    <text evidence="1">The sequence shown here is derived from an EMBL/GenBank/DDBJ whole genome shotgun (WGS) entry which is preliminary data.</text>
</comment>
<evidence type="ECO:0000313" key="2">
    <source>
        <dbReference type="Proteomes" id="UP000018721"/>
    </source>
</evidence>
<evidence type="ECO:0000313" key="1">
    <source>
        <dbReference type="EMBL" id="ETI34887.1"/>
    </source>
</evidence>
<organism evidence="1 2">
    <name type="scientific">Phytophthora nicotianae P1569</name>
    <dbReference type="NCBI Taxonomy" id="1317065"/>
    <lineage>
        <taxon>Eukaryota</taxon>
        <taxon>Sar</taxon>
        <taxon>Stramenopiles</taxon>
        <taxon>Oomycota</taxon>
        <taxon>Peronosporomycetes</taxon>
        <taxon>Peronosporales</taxon>
        <taxon>Peronosporaceae</taxon>
        <taxon>Phytophthora</taxon>
    </lineage>
</organism>
<keyword evidence="2" id="KW-1185">Reference proteome</keyword>
<sequence length="186" mass="20027">MVRSAWNSVNLTGGRVTGQARLGLVEDCRCVVEMARAAVAECVMSSGPLSVVAATLAAGFSGALRAVDDWKDSGRFLSNDTATSATYRSPSKLTTVSCLASLPSPMRITGSMTHNTTIPQVANSRLGLPKLYEDVLPENLQPDSVTGPNTTAHLISIDFLVEMYLCAGYHSYLQRFTHLFLLEVTR</sequence>